<dbReference type="InterPro" id="IPR050479">
    <property type="entry name" value="CYP11_CYP27_families"/>
</dbReference>
<keyword evidence="7" id="KW-0503">Monooxygenase</keyword>
<keyword evidence="9" id="KW-1185">Reference proteome</keyword>
<evidence type="ECO:0000256" key="7">
    <source>
        <dbReference type="ARBA" id="ARBA00023033"/>
    </source>
</evidence>
<sequence>QNHIREYGRIFKSHFGPQFVVSIADRDMVAQILRAERDAPQRANMESWQEYRDLRGRSTGLISAEGKKWLAMRSVLRQKILRPRDVFIYAGGVNEVVSDLIKRIRTLRSREDDGETVTNVNDLYFKYSMEGLWMGGIYLGQIHVDGRLREIQACLDRGEEVKGGLLTSILISKELTLEELYANMTEMLLAGVDTNEVPKQTLEYIEALELMFSMFKTTMYAGAIPKWLRPFIPKPWEEFCRSWDGLFRFNFRRTCGRNAADFLTNGLAYIRSHKSGFTSFTLSWATYLLAKNPQAQQMVYDQIVQNLGKDTVPTAEDVPKLPLIRAVLKETLRYINVRCS</sequence>
<keyword evidence="4" id="KW-0479">Metal-binding</keyword>
<dbReference type="EMBL" id="KV953443">
    <property type="protein sequence ID" value="PIO16586.1"/>
    <property type="molecule type" value="Genomic_DNA"/>
</dbReference>
<dbReference type="GO" id="GO:0071375">
    <property type="term" value="P:cellular response to peptide hormone stimulus"/>
    <property type="evidence" value="ECO:0007669"/>
    <property type="project" value="TreeGrafter"/>
</dbReference>
<dbReference type="GO" id="GO:0016705">
    <property type="term" value="F:oxidoreductase activity, acting on paired donors, with incorporation or reduction of molecular oxygen"/>
    <property type="evidence" value="ECO:0007669"/>
    <property type="project" value="InterPro"/>
</dbReference>
<dbReference type="Gene3D" id="1.10.630.10">
    <property type="entry name" value="Cytochrome P450"/>
    <property type="match status" value="2"/>
</dbReference>
<dbReference type="GO" id="GO:0020037">
    <property type="term" value="F:heme binding"/>
    <property type="evidence" value="ECO:0007669"/>
    <property type="project" value="InterPro"/>
</dbReference>
<evidence type="ECO:0000256" key="1">
    <source>
        <dbReference type="ARBA" id="ARBA00001971"/>
    </source>
</evidence>
<organism evidence="8 9">
    <name type="scientific">Aquarana catesbeiana</name>
    <name type="common">American bullfrog</name>
    <name type="synonym">Rana catesbeiana</name>
    <dbReference type="NCBI Taxonomy" id="8400"/>
    <lineage>
        <taxon>Eukaryota</taxon>
        <taxon>Metazoa</taxon>
        <taxon>Chordata</taxon>
        <taxon>Craniata</taxon>
        <taxon>Vertebrata</taxon>
        <taxon>Euteleostomi</taxon>
        <taxon>Amphibia</taxon>
        <taxon>Batrachia</taxon>
        <taxon>Anura</taxon>
        <taxon>Neobatrachia</taxon>
        <taxon>Ranoidea</taxon>
        <taxon>Ranidae</taxon>
        <taxon>Aquarana</taxon>
    </lineage>
</organism>
<dbReference type="PANTHER" id="PTHR24279:SF122">
    <property type="entry name" value="CYTOCHROME P450 FAMILY 27 SUBFAMILY C MEMBER 1"/>
    <property type="match status" value="1"/>
</dbReference>
<evidence type="ECO:0000256" key="5">
    <source>
        <dbReference type="ARBA" id="ARBA00023002"/>
    </source>
</evidence>
<dbReference type="Proteomes" id="UP000228934">
    <property type="component" value="Unassembled WGS sequence"/>
</dbReference>
<evidence type="ECO:0000256" key="2">
    <source>
        <dbReference type="ARBA" id="ARBA00010617"/>
    </source>
</evidence>
<dbReference type="PRINTS" id="PR00463">
    <property type="entry name" value="EP450I"/>
</dbReference>
<evidence type="ECO:0000256" key="6">
    <source>
        <dbReference type="ARBA" id="ARBA00023004"/>
    </source>
</evidence>
<dbReference type="GO" id="GO:0006704">
    <property type="term" value="P:glucocorticoid biosynthetic process"/>
    <property type="evidence" value="ECO:0007669"/>
    <property type="project" value="TreeGrafter"/>
</dbReference>
<dbReference type="InterPro" id="IPR002401">
    <property type="entry name" value="Cyt_P450_E_grp-I"/>
</dbReference>
<dbReference type="GO" id="GO:0006700">
    <property type="term" value="P:C21-steroid hormone biosynthetic process"/>
    <property type="evidence" value="ECO:0007669"/>
    <property type="project" value="TreeGrafter"/>
</dbReference>
<dbReference type="GO" id="GO:0034650">
    <property type="term" value="P:cortisol metabolic process"/>
    <property type="evidence" value="ECO:0007669"/>
    <property type="project" value="TreeGrafter"/>
</dbReference>
<dbReference type="AlphaFoldDB" id="A0A2G9QM06"/>
<dbReference type="InterPro" id="IPR001128">
    <property type="entry name" value="Cyt_P450"/>
</dbReference>
<evidence type="ECO:0000313" key="9">
    <source>
        <dbReference type="Proteomes" id="UP000228934"/>
    </source>
</evidence>
<gene>
    <name evidence="8" type="ORF">AB205_0034360</name>
</gene>
<dbReference type="SUPFAM" id="SSF48264">
    <property type="entry name" value="Cytochrome P450"/>
    <property type="match status" value="1"/>
</dbReference>
<dbReference type="OrthoDB" id="3945418at2759"/>
<keyword evidence="5" id="KW-0560">Oxidoreductase</keyword>
<dbReference type="PANTHER" id="PTHR24279">
    <property type="entry name" value="CYTOCHROME P450"/>
    <property type="match status" value="1"/>
</dbReference>
<proteinExistence type="inferred from homology"/>
<reference evidence="9" key="1">
    <citation type="journal article" date="2017" name="Nat. Commun.">
        <title>The North American bullfrog draft genome provides insight into hormonal regulation of long noncoding RNA.</title>
        <authorList>
            <person name="Hammond S.A."/>
            <person name="Warren R.L."/>
            <person name="Vandervalk B.P."/>
            <person name="Kucuk E."/>
            <person name="Khan H."/>
            <person name="Gibb E.A."/>
            <person name="Pandoh P."/>
            <person name="Kirk H."/>
            <person name="Zhao Y."/>
            <person name="Jones M."/>
            <person name="Mungall A.J."/>
            <person name="Coope R."/>
            <person name="Pleasance S."/>
            <person name="Moore R.A."/>
            <person name="Holt R.A."/>
            <person name="Round J.M."/>
            <person name="Ohora S."/>
            <person name="Walle B.V."/>
            <person name="Veldhoen N."/>
            <person name="Helbing C.C."/>
            <person name="Birol I."/>
        </authorList>
    </citation>
    <scope>NUCLEOTIDE SEQUENCE [LARGE SCALE GENOMIC DNA]</scope>
</reference>
<dbReference type="Pfam" id="PF00067">
    <property type="entry name" value="p450"/>
    <property type="match status" value="2"/>
</dbReference>
<evidence type="ECO:0000256" key="3">
    <source>
        <dbReference type="ARBA" id="ARBA00022617"/>
    </source>
</evidence>
<accession>A0A2G9QM06</accession>
<dbReference type="InterPro" id="IPR036396">
    <property type="entry name" value="Cyt_P450_sf"/>
</dbReference>
<dbReference type="GO" id="GO:0005506">
    <property type="term" value="F:iron ion binding"/>
    <property type="evidence" value="ECO:0007669"/>
    <property type="project" value="InterPro"/>
</dbReference>
<comment type="cofactor">
    <cofactor evidence="1">
        <name>heme</name>
        <dbReference type="ChEBI" id="CHEBI:30413"/>
    </cofactor>
</comment>
<dbReference type="GO" id="GO:0008203">
    <property type="term" value="P:cholesterol metabolic process"/>
    <property type="evidence" value="ECO:0007669"/>
    <property type="project" value="TreeGrafter"/>
</dbReference>
<feature type="non-terminal residue" evidence="8">
    <location>
        <position position="1"/>
    </location>
</feature>
<dbReference type="GO" id="GO:0004497">
    <property type="term" value="F:monooxygenase activity"/>
    <property type="evidence" value="ECO:0007669"/>
    <property type="project" value="UniProtKB-KW"/>
</dbReference>
<evidence type="ECO:0000256" key="4">
    <source>
        <dbReference type="ARBA" id="ARBA00022723"/>
    </source>
</evidence>
<dbReference type="GO" id="GO:0005743">
    <property type="term" value="C:mitochondrial inner membrane"/>
    <property type="evidence" value="ECO:0007669"/>
    <property type="project" value="TreeGrafter"/>
</dbReference>
<keyword evidence="3" id="KW-0349">Heme</keyword>
<protein>
    <submittedName>
        <fullName evidence="8">Uncharacterized protein</fullName>
    </submittedName>
</protein>
<comment type="similarity">
    <text evidence="2">Belongs to the cytochrome P450 family.</text>
</comment>
<keyword evidence="6" id="KW-0408">Iron</keyword>
<name>A0A2G9QM06_AQUCT</name>
<evidence type="ECO:0000313" key="8">
    <source>
        <dbReference type="EMBL" id="PIO16586.1"/>
    </source>
</evidence>
<feature type="non-terminal residue" evidence="8">
    <location>
        <position position="340"/>
    </location>
</feature>